<feature type="region of interest" description="Disordered" evidence="1">
    <location>
        <begin position="64"/>
        <end position="170"/>
    </location>
</feature>
<dbReference type="KEGG" id="nhe:NECHADRAFT_78762"/>
<feature type="compositionally biased region" description="Polar residues" evidence="1">
    <location>
        <begin position="73"/>
        <end position="82"/>
    </location>
</feature>
<dbReference type="Proteomes" id="UP000005206">
    <property type="component" value="Chromosome 4"/>
</dbReference>
<dbReference type="EMBL" id="GG698898">
    <property type="protein sequence ID" value="EEU46303.1"/>
    <property type="molecule type" value="Genomic_DNA"/>
</dbReference>
<dbReference type="RefSeq" id="XP_003052016.1">
    <property type="nucleotide sequence ID" value="XM_003051970.1"/>
</dbReference>
<evidence type="ECO:0000256" key="1">
    <source>
        <dbReference type="SAM" id="MobiDB-lite"/>
    </source>
</evidence>
<evidence type="ECO:0000313" key="2">
    <source>
        <dbReference type="EMBL" id="EEU46303.1"/>
    </source>
</evidence>
<evidence type="ECO:0008006" key="4">
    <source>
        <dbReference type="Google" id="ProtNLM"/>
    </source>
</evidence>
<dbReference type="STRING" id="660122.C7YPI1"/>
<name>C7YPI1_FUSV7</name>
<dbReference type="OrthoDB" id="5231339at2759"/>
<dbReference type="InParanoid" id="C7YPI1"/>
<feature type="compositionally biased region" description="Basic residues" evidence="1">
    <location>
        <begin position="86"/>
        <end position="101"/>
    </location>
</feature>
<dbReference type="AlphaFoldDB" id="C7YPI1"/>
<dbReference type="HOGENOM" id="CLU_130481_0_0_1"/>
<dbReference type="GeneID" id="9668638"/>
<evidence type="ECO:0000313" key="3">
    <source>
        <dbReference type="Proteomes" id="UP000005206"/>
    </source>
</evidence>
<feature type="compositionally biased region" description="Basic and acidic residues" evidence="1">
    <location>
        <begin position="127"/>
        <end position="170"/>
    </location>
</feature>
<dbReference type="eggNOG" id="ENOG502RNMU">
    <property type="taxonomic scope" value="Eukaryota"/>
</dbReference>
<dbReference type="VEuPathDB" id="FungiDB:NECHADRAFT_78762"/>
<accession>C7YPI1</accession>
<sequence length="170" mass="19022">MPPAEKKWDANAERDLCVAVIMGAQDGDRMRYNWPKVHSAMEALGYSFTKDAISQHFSKSIMRDFKARHGDANNGSASTPTSVPKKATRKRATPAKGRKRKAASEEDDDDETNDPFADSPLAKKVKRMQEDEKDVKPDDLGDRKRERSATAASHEARFEAWLEAGKQEEA</sequence>
<proteinExistence type="predicted"/>
<reference evidence="2 3" key="1">
    <citation type="journal article" date="2009" name="PLoS Genet.">
        <title>The genome of Nectria haematococca: contribution of supernumerary chromosomes to gene expansion.</title>
        <authorList>
            <person name="Coleman J.J."/>
            <person name="Rounsley S.D."/>
            <person name="Rodriguez-Carres M."/>
            <person name="Kuo A."/>
            <person name="Wasmann C.C."/>
            <person name="Grimwood J."/>
            <person name="Schmutz J."/>
            <person name="Taga M."/>
            <person name="White G.J."/>
            <person name="Zhou S."/>
            <person name="Schwartz D.C."/>
            <person name="Freitag M."/>
            <person name="Ma L.J."/>
            <person name="Danchin E.G."/>
            <person name="Henrissat B."/>
            <person name="Coutinho P.M."/>
            <person name="Nelson D.R."/>
            <person name="Straney D."/>
            <person name="Napoli C.A."/>
            <person name="Barker B.M."/>
            <person name="Gribskov M."/>
            <person name="Rep M."/>
            <person name="Kroken S."/>
            <person name="Molnar I."/>
            <person name="Rensing C."/>
            <person name="Kennell J.C."/>
            <person name="Zamora J."/>
            <person name="Farman M.L."/>
            <person name="Selker E.U."/>
            <person name="Salamov A."/>
            <person name="Shapiro H."/>
            <person name="Pangilinan J."/>
            <person name="Lindquist E."/>
            <person name="Lamers C."/>
            <person name="Grigoriev I.V."/>
            <person name="Geiser D.M."/>
            <person name="Covert S.F."/>
            <person name="Temporini E."/>
            <person name="Vanetten H.D."/>
        </authorList>
    </citation>
    <scope>NUCLEOTIDE SEQUENCE [LARGE SCALE GENOMIC DNA]</scope>
    <source>
        <strain evidence="3">ATCC MYA-4622 / CBS 123669 / FGSC 9596 / NRRL 45880 / 77-13-4</strain>
    </source>
</reference>
<organism evidence="2 3">
    <name type="scientific">Fusarium vanettenii (strain ATCC MYA-4622 / CBS 123669 / FGSC 9596 / NRRL 45880 / 77-13-4)</name>
    <name type="common">Fusarium solani subsp. pisi</name>
    <dbReference type="NCBI Taxonomy" id="660122"/>
    <lineage>
        <taxon>Eukaryota</taxon>
        <taxon>Fungi</taxon>
        <taxon>Dikarya</taxon>
        <taxon>Ascomycota</taxon>
        <taxon>Pezizomycotina</taxon>
        <taxon>Sordariomycetes</taxon>
        <taxon>Hypocreomycetidae</taxon>
        <taxon>Hypocreales</taxon>
        <taxon>Nectriaceae</taxon>
        <taxon>Fusarium</taxon>
        <taxon>Fusarium solani species complex</taxon>
        <taxon>Fusarium vanettenii</taxon>
    </lineage>
</organism>
<gene>
    <name evidence="2" type="ORF">NECHADRAFT_78762</name>
</gene>
<protein>
    <recommendedName>
        <fullName evidence="4">Myb-like domain-containing protein</fullName>
    </recommendedName>
</protein>
<dbReference type="OMA" id="NWLANVD"/>
<keyword evidence="3" id="KW-1185">Reference proteome</keyword>